<reference evidence="10 11" key="1">
    <citation type="submission" date="2024-02" db="EMBL/GenBank/DDBJ databases">
        <title>A nitrogen-fixing paenibacillus bacterium.</title>
        <authorList>
            <person name="Zhang W.L."/>
            <person name="Chen S.F."/>
        </authorList>
    </citation>
    <scope>NUCLEOTIDE SEQUENCE [LARGE SCALE GENOMIC DNA]</scope>
    <source>
        <strain evidence="10 11">M1</strain>
    </source>
</reference>
<dbReference type="Pfam" id="PF21981">
    <property type="entry name" value="RecX_HTH3"/>
    <property type="match status" value="1"/>
</dbReference>
<dbReference type="Pfam" id="PF21982">
    <property type="entry name" value="RecX_HTH1"/>
    <property type="match status" value="1"/>
</dbReference>
<dbReference type="InterPro" id="IPR053924">
    <property type="entry name" value="RecX_HTH_2nd"/>
</dbReference>
<evidence type="ECO:0000259" key="8">
    <source>
        <dbReference type="Pfam" id="PF21981"/>
    </source>
</evidence>
<dbReference type="Gene3D" id="1.10.10.10">
    <property type="entry name" value="Winged helix-like DNA-binding domain superfamily/Winged helix DNA-binding domain"/>
    <property type="match status" value="3"/>
</dbReference>
<feature type="domain" description="RecX third three-helical" evidence="8">
    <location>
        <begin position="222"/>
        <end position="268"/>
    </location>
</feature>
<dbReference type="InterPro" id="IPR053925">
    <property type="entry name" value="RecX_HTH_3rd"/>
</dbReference>
<evidence type="ECO:0000256" key="1">
    <source>
        <dbReference type="ARBA" id="ARBA00004496"/>
    </source>
</evidence>
<dbReference type="InterPro" id="IPR053926">
    <property type="entry name" value="RecX_HTH_1st"/>
</dbReference>
<evidence type="ECO:0000259" key="9">
    <source>
        <dbReference type="Pfam" id="PF21982"/>
    </source>
</evidence>
<dbReference type="Pfam" id="PF02631">
    <property type="entry name" value="RecX_HTH2"/>
    <property type="match status" value="1"/>
</dbReference>
<evidence type="ECO:0000313" key="10">
    <source>
        <dbReference type="EMBL" id="MEF2965135.1"/>
    </source>
</evidence>
<evidence type="ECO:0000313" key="11">
    <source>
        <dbReference type="Proteomes" id="UP001306950"/>
    </source>
</evidence>
<comment type="function">
    <text evidence="5">Modulates RecA activity.</text>
</comment>
<feature type="region of interest" description="Disordered" evidence="6">
    <location>
        <begin position="1"/>
        <end position="65"/>
    </location>
</feature>
<name>A0ABU7VMZ9_9BACL</name>
<organism evidence="10 11">
    <name type="scientific">Paenibacillus haidiansis</name>
    <dbReference type="NCBI Taxonomy" id="1574488"/>
    <lineage>
        <taxon>Bacteria</taxon>
        <taxon>Bacillati</taxon>
        <taxon>Bacillota</taxon>
        <taxon>Bacilli</taxon>
        <taxon>Bacillales</taxon>
        <taxon>Paenibacillaceae</taxon>
        <taxon>Paenibacillus</taxon>
    </lineage>
</organism>
<keyword evidence="11" id="KW-1185">Reference proteome</keyword>
<feature type="compositionally biased region" description="Basic and acidic residues" evidence="6">
    <location>
        <begin position="1"/>
        <end position="26"/>
    </location>
</feature>
<dbReference type="PANTHER" id="PTHR33602:SF1">
    <property type="entry name" value="REGULATORY PROTEIN RECX FAMILY PROTEIN"/>
    <property type="match status" value="1"/>
</dbReference>
<evidence type="ECO:0000256" key="6">
    <source>
        <dbReference type="SAM" id="MobiDB-lite"/>
    </source>
</evidence>
<comment type="similarity">
    <text evidence="2 5">Belongs to the RecX family.</text>
</comment>
<evidence type="ECO:0000256" key="3">
    <source>
        <dbReference type="ARBA" id="ARBA00018111"/>
    </source>
</evidence>
<gene>
    <name evidence="5" type="primary">recX</name>
    <name evidence="10" type="ORF">V3851_04760</name>
</gene>
<feature type="domain" description="RecX first three-helical" evidence="9">
    <location>
        <begin position="130"/>
        <end position="168"/>
    </location>
</feature>
<comment type="caution">
    <text evidence="10">The sequence shown here is derived from an EMBL/GenBank/DDBJ whole genome shotgun (WGS) entry which is preliminary data.</text>
</comment>
<evidence type="ECO:0000256" key="5">
    <source>
        <dbReference type="HAMAP-Rule" id="MF_01114"/>
    </source>
</evidence>
<dbReference type="InterPro" id="IPR036388">
    <property type="entry name" value="WH-like_DNA-bd_sf"/>
</dbReference>
<keyword evidence="4 5" id="KW-0963">Cytoplasm</keyword>
<dbReference type="RefSeq" id="WP_331845375.1">
    <property type="nucleotide sequence ID" value="NZ_JAZHPZ010000002.1"/>
</dbReference>
<proteinExistence type="inferred from homology"/>
<dbReference type="EMBL" id="JAZHPZ010000002">
    <property type="protein sequence ID" value="MEF2965135.1"/>
    <property type="molecule type" value="Genomic_DNA"/>
</dbReference>
<dbReference type="HAMAP" id="MF_01114">
    <property type="entry name" value="RecX"/>
    <property type="match status" value="1"/>
</dbReference>
<evidence type="ECO:0000256" key="4">
    <source>
        <dbReference type="ARBA" id="ARBA00022490"/>
    </source>
</evidence>
<sequence>MEQRFGGKGNPGRERSGGRKDKKEAGEIVDISEESFWEMDRRAASASRSSSEDTQQGKGGLGDFPEDEELAITSVSLLKRPKFRYLISFGPYSLEVHEDVMIKFRMIKGAVFTKSELEEIVSADEVQRGYADALLYLSRKPRTAFEVGMRLGEKGWSEETREKVISRLTAEGLLNDAAYAQEWAGQRVRGRGKGKLWVRHELRQKGVSKTLIEEALGTVSEDDEFASAMEHAAKKWRTTAGEPTDRKRKTGAFLLRRGFSGSLVSRVVRELSQNDGNGGEDEWEDM</sequence>
<evidence type="ECO:0000259" key="7">
    <source>
        <dbReference type="Pfam" id="PF02631"/>
    </source>
</evidence>
<comment type="subcellular location">
    <subcellularLocation>
        <location evidence="1 5">Cytoplasm</location>
    </subcellularLocation>
</comment>
<dbReference type="InterPro" id="IPR003783">
    <property type="entry name" value="Regulatory_RecX"/>
</dbReference>
<evidence type="ECO:0000256" key="2">
    <source>
        <dbReference type="ARBA" id="ARBA00009695"/>
    </source>
</evidence>
<accession>A0ABU7VMZ9</accession>
<dbReference type="PANTHER" id="PTHR33602">
    <property type="entry name" value="REGULATORY PROTEIN RECX FAMILY PROTEIN"/>
    <property type="match status" value="1"/>
</dbReference>
<dbReference type="Proteomes" id="UP001306950">
    <property type="component" value="Unassembled WGS sequence"/>
</dbReference>
<protein>
    <recommendedName>
        <fullName evidence="3 5">Regulatory protein RecX</fullName>
    </recommendedName>
</protein>
<feature type="domain" description="RecX second three-helical" evidence="7">
    <location>
        <begin position="175"/>
        <end position="216"/>
    </location>
</feature>